<feature type="domain" description="Isochorismatase-like" evidence="9">
    <location>
        <begin position="26"/>
        <end position="259"/>
    </location>
</feature>
<feature type="signal peptide" evidence="8">
    <location>
        <begin position="1"/>
        <end position="21"/>
    </location>
</feature>
<evidence type="ECO:0000256" key="8">
    <source>
        <dbReference type="SAM" id="SignalP"/>
    </source>
</evidence>
<feature type="chain" id="PRO_5045703918" description="nicotinamidase" evidence="8">
    <location>
        <begin position="22"/>
        <end position="297"/>
    </location>
</feature>
<dbReference type="InterPro" id="IPR052347">
    <property type="entry name" value="Isochorismatase_Nicotinamidase"/>
</dbReference>
<dbReference type="SUPFAM" id="SSF52499">
    <property type="entry name" value="Isochorismatase-like hydrolases"/>
    <property type="match status" value="1"/>
</dbReference>
<evidence type="ECO:0000259" key="9">
    <source>
        <dbReference type="Pfam" id="PF00857"/>
    </source>
</evidence>
<evidence type="ECO:0000313" key="10">
    <source>
        <dbReference type="Proteomes" id="UP000694888"/>
    </source>
</evidence>
<accession>A0ABM1A0N3</accession>
<dbReference type="PANTHER" id="PTHR11080">
    <property type="entry name" value="PYRAZINAMIDASE/NICOTINAMIDASE"/>
    <property type="match status" value="1"/>
</dbReference>
<keyword evidence="4" id="KW-0378">Hydrolase</keyword>
<evidence type="ECO:0000256" key="6">
    <source>
        <dbReference type="ARBA" id="ARBA00039017"/>
    </source>
</evidence>
<dbReference type="PANTHER" id="PTHR11080:SF2">
    <property type="entry name" value="LD05707P"/>
    <property type="match status" value="1"/>
</dbReference>
<organism evidence="10 11">
    <name type="scientific">Aplysia californica</name>
    <name type="common">California sea hare</name>
    <dbReference type="NCBI Taxonomy" id="6500"/>
    <lineage>
        <taxon>Eukaryota</taxon>
        <taxon>Metazoa</taxon>
        <taxon>Spiralia</taxon>
        <taxon>Lophotrochozoa</taxon>
        <taxon>Mollusca</taxon>
        <taxon>Gastropoda</taxon>
        <taxon>Heterobranchia</taxon>
        <taxon>Euthyneura</taxon>
        <taxon>Tectipleura</taxon>
        <taxon>Aplysiida</taxon>
        <taxon>Aplysioidea</taxon>
        <taxon>Aplysiidae</taxon>
        <taxon>Aplysia</taxon>
    </lineage>
</organism>
<dbReference type="Pfam" id="PF00857">
    <property type="entry name" value="Isochorismatase"/>
    <property type="match status" value="1"/>
</dbReference>
<proteinExistence type="inferred from homology"/>
<dbReference type="EC" id="3.5.1.19" evidence="6"/>
<sequence length="297" mass="31784">MTHFILLSLLVAVVSQTGGSAQGPRAALIIVDVQTCFLSGGSLAVTDGDDVIPVINRIRQQFGGLFSLVVLSQDWHCPTHVSFASSHPGKNVLDVVPLKYQSDGTLCLGGSISKTNFPNATTCQGDRELDQVLWPVHCVQDVTTGPTSSNLADSLDRASSDVIIRKGSYCEIDSYSLFFDNGGIKSTGLEHTFRAAGIDTVFVTGLALDYCVYYTSLDARKLGFNTYTVLDASRGVADETVQTAKLDMSRNGVNLINSQDIDDVMDSLRRGTDAGSIKAADVMGLFMTTLTAILLAR</sequence>
<reference evidence="11" key="1">
    <citation type="submission" date="2025-08" db="UniProtKB">
        <authorList>
            <consortium name="RefSeq"/>
        </authorList>
    </citation>
    <scope>IDENTIFICATION</scope>
</reference>
<keyword evidence="3" id="KW-0479">Metal-binding</keyword>
<dbReference type="GeneID" id="101858184"/>
<dbReference type="CDD" id="cd01011">
    <property type="entry name" value="nicotinamidase"/>
    <property type="match status" value="1"/>
</dbReference>
<evidence type="ECO:0000256" key="5">
    <source>
        <dbReference type="ARBA" id="ARBA00037900"/>
    </source>
</evidence>
<evidence type="ECO:0000256" key="2">
    <source>
        <dbReference type="ARBA" id="ARBA00022642"/>
    </source>
</evidence>
<name>A0ABM1A0N3_APLCA</name>
<evidence type="ECO:0000256" key="4">
    <source>
        <dbReference type="ARBA" id="ARBA00022801"/>
    </source>
</evidence>
<dbReference type="RefSeq" id="XP_012938427.1">
    <property type="nucleotide sequence ID" value="XM_013082973.2"/>
</dbReference>
<keyword evidence="10" id="KW-1185">Reference proteome</keyword>
<evidence type="ECO:0000313" key="11">
    <source>
        <dbReference type="RefSeq" id="XP_012938427.1"/>
    </source>
</evidence>
<keyword evidence="2" id="KW-0662">Pyridine nucleotide biosynthesis</keyword>
<dbReference type="InterPro" id="IPR000868">
    <property type="entry name" value="Isochorismatase-like_dom"/>
</dbReference>
<comment type="similarity">
    <text evidence="1">Belongs to the isochorismatase family.</text>
</comment>
<comment type="pathway">
    <text evidence="5">Cofactor biosynthesis; nicotinate biosynthesis; nicotinate from nicotinamide: step 1/1.</text>
</comment>
<protein>
    <recommendedName>
        <fullName evidence="6">nicotinamidase</fullName>
        <ecNumber evidence="6">3.5.1.19</ecNumber>
    </recommendedName>
    <alternativeName>
        <fullName evidence="7">Nicotinamide deamidase</fullName>
    </alternativeName>
</protein>
<dbReference type="Proteomes" id="UP000694888">
    <property type="component" value="Unplaced"/>
</dbReference>
<evidence type="ECO:0000256" key="7">
    <source>
        <dbReference type="ARBA" id="ARBA00043224"/>
    </source>
</evidence>
<evidence type="ECO:0000256" key="1">
    <source>
        <dbReference type="ARBA" id="ARBA00006336"/>
    </source>
</evidence>
<evidence type="ECO:0000256" key="3">
    <source>
        <dbReference type="ARBA" id="ARBA00022723"/>
    </source>
</evidence>
<dbReference type="InterPro" id="IPR036380">
    <property type="entry name" value="Isochorismatase-like_sf"/>
</dbReference>
<keyword evidence="8" id="KW-0732">Signal</keyword>
<dbReference type="Gene3D" id="3.40.50.850">
    <property type="entry name" value="Isochorismatase-like"/>
    <property type="match status" value="1"/>
</dbReference>
<gene>
    <name evidence="11" type="primary">LOC101858184</name>
</gene>